<dbReference type="PANTHER" id="PTHR11070">
    <property type="entry name" value="UVRD / RECB / PCRA DNA HELICASE FAMILY MEMBER"/>
    <property type="match status" value="1"/>
</dbReference>
<gene>
    <name evidence="2" type="ORF">Pph01_20320</name>
</gene>
<comment type="caution">
    <text evidence="2">The sequence shown here is derived from an EMBL/GenBank/DDBJ whole genome shotgun (WGS) entry which is preliminary data.</text>
</comment>
<dbReference type="GO" id="GO:0005524">
    <property type="term" value="F:ATP binding"/>
    <property type="evidence" value="ECO:0007669"/>
    <property type="project" value="InterPro"/>
</dbReference>
<dbReference type="GO" id="GO:0003677">
    <property type="term" value="F:DNA binding"/>
    <property type="evidence" value="ECO:0007669"/>
    <property type="project" value="InterPro"/>
</dbReference>
<protein>
    <recommendedName>
        <fullName evidence="1">UvrD-like helicase C-terminal domain-containing protein</fullName>
    </recommendedName>
</protein>
<dbReference type="Gene3D" id="3.40.50.300">
    <property type="entry name" value="P-loop containing nucleotide triphosphate hydrolases"/>
    <property type="match status" value="2"/>
</dbReference>
<accession>A0A8J3U2A3</accession>
<keyword evidence="3" id="KW-1185">Reference proteome</keyword>
<dbReference type="PANTHER" id="PTHR11070:SF2">
    <property type="entry name" value="ATP-DEPENDENT DNA HELICASE SRS2"/>
    <property type="match status" value="1"/>
</dbReference>
<dbReference type="Pfam" id="PF13538">
    <property type="entry name" value="UvrD_C_2"/>
    <property type="match status" value="1"/>
</dbReference>
<evidence type="ECO:0000313" key="2">
    <source>
        <dbReference type="EMBL" id="GII37029.1"/>
    </source>
</evidence>
<dbReference type="InterPro" id="IPR000212">
    <property type="entry name" value="DNA_helicase_UvrD/REP"/>
</dbReference>
<dbReference type="SUPFAM" id="SSF52540">
    <property type="entry name" value="P-loop containing nucleoside triphosphate hydrolases"/>
    <property type="match status" value="1"/>
</dbReference>
<proteinExistence type="predicted"/>
<dbReference type="EMBL" id="BOOP01000008">
    <property type="protein sequence ID" value="GII37029.1"/>
    <property type="molecule type" value="Genomic_DNA"/>
</dbReference>
<sequence length="362" mass="41576">MRLPSILDLSEEQEFVTNLPAVGRFLISGPAGSGKTIMALYRTWSLVMQGRRPVLMTYSRPLKGYCAQAARRLGLESTVMTFHEWFSNYWKRRFNQNPPVQDDRYSFNWNAILLRLGQADRTEIEIEDLVVDEGQDLPREFYLVSTLIAENVTVFADENQRITDTQSTLEEIRSFLGPGTLHRAVGLNARNTVEIARFAGLFADEALPVPTRRGQPPELHWYSRMREVIDRIVRYTKENPGHEVAITAQHQQTILSLWTELDRQRVSSAQIYVRRGTIRRDIDFGKRGTKILTARSMKGLEFDAVFVTDLETYSTDATDHATRMQMYVLATRARERLHLMYRGSAEPPIVAQIPDNVLLRSP</sequence>
<feature type="domain" description="UvrD-like helicase C-terminal" evidence="1">
    <location>
        <begin position="291"/>
        <end position="340"/>
    </location>
</feature>
<name>A0A8J3U2A3_9ACTN</name>
<dbReference type="AlphaFoldDB" id="A0A8J3U2A3"/>
<dbReference type="Proteomes" id="UP000622547">
    <property type="component" value="Unassembled WGS sequence"/>
</dbReference>
<evidence type="ECO:0000259" key="1">
    <source>
        <dbReference type="Pfam" id="PF13538"/>
    </source>
</evidence>
<dbReference type="RefSeq" id="WP_204072746.1">
    <property type="nucleotide sequence ID" value="NZ_BAABHI010000037.1"/>
</dbReference>
<dbReference type="GO" id="GO:0043138">
    <property type="term" value="F:3'-5' DNA helicase activity"/>
    <property type="evidence" value="ECO:0007669"/>
    <property type="project" value="TreeGrafter"/>
</dbReference>
<dbReference type="InterPro" id="IPR027785">
    <property type="entry name" value="UvrD-like_helicase_C"/>
</dbReference>
<evidence type="ECO:0000313" key="3">
    <source>
        <dbReference type="Proteomes" id="UP000622547"/>
    </source>
</evidence>
<organism evidence="2 3">
    <name type="scientific">Planotetraspora phitsanulokensis</name>
    <dbReference type="NCBI Taxonomy" id="575192"/>
    <lineage>
        <taxon>Bacteria</taxon>
        <taxon>Bacillati</taxon>
        <taxon>Actinomycetota</taxon>
        <taxon>Actinomycetes</taxon>
        <taxon>Streptosporangiales</taxon>
        <taxon>Streptosporangiaceae</taxon>
        <taxon>Planotetraspora</taxon>
    </lineage>
</organism>
<reference evidence="2 3" key="1">
    <citation type="submission" date="2021-01" db="EMBL/GenBank/DDBJ databases">
        <title>Whole genome shotgun sequence of Planotetraspora phitsanulokensis NBRC 104273.</title>
        <authorList>
            <person name="Komaki H."/>
            <person name="Tamura T."/>
        </authorList>
    </citation>
    <scope>NUCLEOTIDE SEQUENCE [LARGE SCALE GENOMIC DNA]</scope>
    <source>
        <strain evidence="2 3">NBRC 104273</strain>
    </source>
</reference>
<dbReference type="InterPro" id="IPR027417">
    <property type="entry name" value="P-loop_NTPase"/>
</dbReference>
<dbReference type="GO" id="GO:0000725">
    <property type="term" value="P:recombinational repair"/>
    <property type="evidence" value="ECO:0007669"/>
    <property type="project" value="TreeGrafter"/>
</dbReference>
<dbReference type="Pfam" id="PF13245">
    <property type="entry name" value="AAA_19"/>
    <property type="match status" value="1"/>
</dbReference>
<dbReference type="GO" id="GO:0005829">
    <property type="term" value="C:cytosol"/>
    <property type="evidence" value="ECO:0007669"/>
    <property type="project" value="TreeGrafter"/>
</dbReference>